<accession>A0AA39QKV2</accession>
<protein>
    <submittedName>
        <fullName evidence="2">Uncharacterized protein</fullName>
    </submittedName>
</protein>
<evidence type="ECO:0000313" key="3">
    <source>
        <dbReference type="Proteomes" id="UP001175228"/>
    </source>
</evidence>
<feature type="signal peptide" evidence="1">
    <location>
        <begin position="1"/>
        <end position="23"/>
    </location>
</feature>
<name>A0AA39QKV2_9AGAR</name>
<feature type="chain" id="PRO_5041223459" evidence="1">
    <location>
        <begin position="24"/>
        <end position="259"/>
    </location>
</feature>
<sequence length="259" mass="28070">MFWLPSLLILMVLTASQVWFCAAFEQVARTYVLYTTAAMKGAVHLYSAVGRALKFCRRPFSLFSFMLSHQCTLSLLYLATLASCITHSYFIVKEPREGAQWSNSAVNVLEWEKGVWDGVTHFDIEMTRLSEDGITYIAYNVPSQPSSPTSLNIYLEDVPTGDDYFVLLINSTHGVMHCLSPKFSIVNATTSASSASSSVTPDSSIATVTVSGAPDPTKGFVTTFASRASSVVWGVGRGQAYGGATLVVGVVVGAMMVLW</sequence>
<organism evidence="2 3">
    <name type="scientific">Armillaria luteobubalina</name>
    <dbReference type="NCBI Taxonomy" id="153913"/>
    <lineage>
        <taxon>Eukaryota</taxon>
        <taxon>Fungi</taxon>
        <taxon>Dikarya</taxon>
        <taxon>Basidiomycota</taxon>
        <taxon>Agaricomycotina</taxon>
        <taxon>Agaricomycetes</taxon>
        <taxon>Agaricomycetidae</taxon>
        <taxon>Agaricales</taxon>
        <taxon>Marasmiineae</taxon>
        <taxon>Physalacriaceae</taxon>
        <taxon>Armillaria</taxon>
    </lineage>
</organism>
<gene>
    <name evidence="2" type="ORF">EDD18DRAFT_1130322</name>
</gene>
<dbReference type="EMBL" id="JAUEPU010000003">
    <property type="protein sequence ID" value="KAK0503691.1"/>
    <property type="molecule type" value="Genomic_DNA"/>
</dbReference>
<keyword evidence="1" id="KW-0732">Signal</keyword>
<dbReference type="Proteomes" id="UP001175228">
    <property type="component" value="Unassembled WGS sequence"/>
</dbReference>
<evidence type="ECO:0000313" key="2">
    <source>
        <dbReference type="EMBL" id="KAK0503691.1"/>
    </source>
</evidence>
<dbReference type="AlphaFoldDB" id="A0AA39QKV2"/>
<proteinExistence type="predicted"/>
<comment type="caution">
    <text evidence="2">The sequence shown here is derived from an EMBL/GenBank/DDBJ whole genome shotgun (WGS) entry which is preliminary data.</text>
</comment>
<evidence type="ECO:0000256" key="1">
    <source>
        <dbReference type="SAM" id="SignalP"/>
    </source>
</evidence>
<reference evidence="2" key="1">
    <citation type="submission" date="2023-06" db="EMBL/GenBank/DDBJ databases">
        <authorList>
            <consortium name="Lawrence Berkeley National Laboratory"/>
            <person name="Ahrendt S."/>
            <person name="Sahu N."/>
            <person name="Indic B."/>
            <person name="Wong-Bajracharya J."/>
            <person name="Merenyi Z."/>
            <person name="Ke H.-M."/>
            <person name="Monk M."/>
            <person name="Kocsube S."/>
            <person name="Drula E."/>
            <person name="Lipzen A."/>
            <person name="Balint B."/>
            <person name="Henrissat B."/>
            <person name="Andreopoulos B."/>
            <person name="Martin F.M."/>
            <person name="Harder C.B."/>
            <person name="Rigling D."/>
            <person name="Ford K.L."/>
            <person name="Foster G.D."/>
            <person name="Pangilinan J."/>
            <person name="Papanicolaou A."/>
            <person name="Barry K."/>
            <person name="LaButti K."/>
            <person name="Viragh M."/>
            <person name="Koriabine M."/>
            <person name="Yan M."/>
            <person name="Riley R."/>
            <person name="Champramary S."/>
            <person name="Plett K.L."/>
            <person name="Tsai I.J."/>
            <person name="Slot J."/>
            <person name="Sipos G."/>
            <person name="Plett J."/>
            <person name="Nagy L.G."/>
            <person name="Grigoriev I.V."/>
        </authorList>
    </citation>
    <scope>NUCLEOTIDE SEQUENCE</scope>
    <source>
        <strain evidence="2">HWK02</strain>
    </source>
</reference>
<keyword evidence="3" id="KW-1185">Reference proteome</keyword>